<dbReference type="Gene3D" id="1.20.1280.50">
    <property type="match status" value="1"/>
</dbReference>
<accession>A0A6J0C273</accession>
<gene>
    <name evidence="4" type="primary">LOC107224894</name>
</gene>
<sequence>MCDTEVSPQNTTSSLSLLDLPVEILLHICSFLDAATLVHSLSLVCKEFNLILNDDSMWKARINQIWPHCGYPILPSDDDNGLFWKLSCSAIERQNLLWGKEQGETMEKLSLHNIHYSTIDSIILLNKGNVCVSGARDRSLVYSVLPNKGCENPISKTTNNAHDGWIWDLTALDDNIYSCSWDRTIKSWKLSDTGLIPLNIYEMKVTAPLLCVTSSLHLGLFACGSYCKTVLVYDPRSRSQVATYQPHQRAIVRLAMNSNYILTASEDKTLSIWDHRSRKTVKTIKISNENFPMSISMQKSTVYAGDNGGKLHVLDSSKDLELVKSYETGHTKAITGVYQTPGCLITTSLDKSVRISSPTNPPKLLTSLNSTYGEIASMDYLNEVLAISGTDGIQIWRPKSRV</sequence>
<dbReference type="InParanoid" id="A0A6J0C273"/>
<dbReference type="Gene3D" id="2.130.10.10">
    <property type="entry name" value="YVTN repeat-like/Quinoprotein amine dehydrogenase"/>
    <property type="match status" value="3"/>
</dbReference>
<keyword evidence="1" id="KW-0853">WD repeat</keyword>
<evidence type="ECO:0000259" key="2">
    <source>
        <dbReference type="PROSITE" id="PS50181"/>
    </source>
</evidence>
<feature type="repeat" description="WD" evidence="1">
    <location>
        <begin position="244"/>
        <end position="283"/>
    </location>
</feature>
<dbReference type="Pfam" id="PF12937">
    <property type="entry name" value="F-box-like"/>
    <property type="match status" value="1"/>
</dbReference>
<dbReference type="InterPro" id="IPR015943">
    <property type="entry name" value="WD40/YVTN_repeat-like_dom_sf"/>
</dbReference>
<dbReference type="PROSITE" id="PS50294">
    <property type="entry name" value="WD_REPEATS_REGION"/>
    <property type="match status" value="1"/>
</dbReference>
<dbReference type="InterPro" id="IPR036047">
    <property type="entry name" value="F-box-like_dom_sf"/>
</dbReference>
<keyword evidence="3" id="KW-1185">Reference proteome</keyword>
<evidence type="ECO:0000313" key="3">
    <source>
        <dbReference type="Proteomes" id="UP000829291"/>
    </source>
</evidence>
<dbReference type="SMART" id="SM00256">
    <property type="entry name" value="FBOX"/>
    <property type="match status" value="1"/>
</dbReference>
<dbReference type="AlphaFoldDB" id="A0A6J0C273"/>
<evidence type="ECO:0000313" key="4">
    <source>
        <dbReference type="RefSeq" id="XP_015520620.2"/>
    </source>
</evidence>
<dbReference type="GeneID" id="107224894"/>
<dbReference type="PROSITE" id="PS50082">
    <property type="entry name" value="WD_REPEATS_2"/>
    <property type="match status" value="1"/>
</dbReference>
<dbReference type="InterPro" id="IPR001680">
    <property type="entry name" value="WD40_rpt"/>
</dbReference>
<dbReference type="PANTHER" id="PTHR19855:SF34">
    <property type="entry name" value="F-BOX_WD REPEAT-CONTAINING PROTEIN 9"/>
    <property type="match status" value="1"/>
</dbReference>
<dbReference type="Pfam" id="PF00400">
    <property type="entry name" value="WD40"/>
    <property type="match status" value="2"/>
</dbReference>
<dbReference type="PANTHER" id="PTHR19855">
    <property type="entry name" value="WD40 REPEAT PROTEIN 12, 37"/>
    <property type="match status" value="1"/>
</dbReference>
<reference evidence="4" key="1">
    <citation type="submission" date="2025-08" db="UniProtKB">
        <authorList>
            <consortium name="RefSeq"/>
        </authorList>
    </citation>
    <scope>IDENTIFICATION</scope>
    <source>
        <tissue evidence="4">Thorax and Abdomen</tissue>
    </source>
</reference>
<evidence type="ECO:0000256" key="1">
    <source>
        <dbReference type="PROSITE-ProRule" id="PRU00221"/>
    </source>
</evidence>
<dbReference type="KEGG" id="nlo:107224894"/>
<dbReference type="OrthoDB" id="2305498at2759"/>
<dbReference type="InterPro" id="IPR001810">
    <property type="entry name" value="F-box_dom"/>
</dbReference>
<protein>
    <submittedName>
        <fullName evidence="4">F-box/WD repeat-containing protein 9 isoform X1</fullName>
    </submittedName>
</protein>
<dbReference type="SUPFAM" id="SSF81383">
    <property type="entry name" value="F-box domain"/>
    <property type="match status" value="1"/>
</dbReference>
<dbReference type="SUPFAM" id="SSF50978">
    <property type="entry name" value="WD40 repeat-like"/>
    <property type="match status" value="1"/>
</dbReference>
<proteinExistence type="predicted"/>
<dbReference type="InterPro" id="IPR036322">
    <property type="entry name" value="WD40_repeat_dom_sf"/>
</dbReference>
<name>A0A6J0C273_NEOLC</name>
<organism evidence="4">
    <name type="scientific">Neodiprion lecontei</name>
    <name type="common">Redheaded pine sawfly</name>
    <dbReference type="NCBI Taxonomy" id="441921"/>
    <lineage>
        <taxon>Eukaryota</taxon>
        <taxon>Metazoa</taxon>
        <taxon>Ecdysozoa</taxon>
        <taxon>Arthropoda</taxon>
        <taxon>Hexapoda</taxon>
        <taxon>Insecta</taxon>
        <taxon>Pterygota</taxon>
        <taxon>Neoptera</taxon>
        <taxon>Endopterygota</taxon>
        <taxon>Hymenoptera</taxon>
        <taxon>Tenthredinoidea</taxon>
        <taxon>Diprionidae</taxon>
        <taxon>Diprioninae</taxon>
        <taxon>Neodiprion</taxon>
    </lineage>
</organism>
<feature type="domain" description="F-box" evidence="2">
    <location>
        <begin position="14"/>
        <end position="61"/>
    </location>
</feature>
<dbReference type="PROSITE" id="PS50181">
    <property type="entry name" value="FBOX"/>
    <property type="match status" value="1"/>
</dbReference>
<dbReference type="SMART" id="SM00320">
    <property type="entry name" value="WD40"/>
    <property type="match status" value="6"/>
</dbReference>
<dbReference type="Proteomes" id="UP000829291">
    <property type="component" value="Chromosome 1"/>
</dbReference>
<dbReference type="RefSeq" id="XP_015520620.2">
    <property type="nucleotide sequence ID" value="XM_015665134.2"/>
</dbReference>